<dbReference type="RefSeq" id="WP_084640706.1">
    <property type="nucleotide sequence ID" value="NZ_LROM01000087.1"/>
</dbReference>
<dbReference type="OrthoDB" id="9811176at2"/>
<protein>
    <recommendedName>
        <fullName evidence="3">SOS cell division inhibitor</fullName>
    </recommendedName>
</protein>
<keyword evidence="2" id="KW-1185">Reference proteome</keyword>
<evidence type="ECO:0008006" key="3">
    <source>
        <dbReference type="Google" id="ProtNLM"/>
    </source>
</evidence>
<sequence length="251" mass="27263">MLTPPLAITTAAAQAGRLAMRDVWRASELAISRSTTCTTGHQLLDSELPNNGWPRSALIELLVQQHGIGEMQLLKPVLASLSARQRVALVQPPYLPHAMACRAWQVNDRNLLWLKPASSADALWSAEQILKNGSCGAVLLWQANVRPEALRRLNLAAQSTDTWLWLLRPIAAAADASPSPLRMTLRPAPGGISVEIIKRKGPHCDQPLFIPLGDMPVPLHIPLQPAPHDHETDVKRPPAVVAARSATTVLV</sequence>
<dbReference type="Proteomes" id="UP000175989">
    <property type="component" value="Unassembled WGS sequence"/>
</dbReference>
<evidence type="ECO:0000313" key="2">
    <source>
        <dbReference type="Proteomes" id="UP000175989"/>
    </source>
</evidence>
<reference evidence="2" key="1">
    <citation type="journal article" date="2016" name="Front. Microbiol.">
        <title>Molecular Keys to the Janthinobacterium and Duganella spp. Interaction with the Plant Pathogen Fusarium graminearum.</title>
        <authorList>
            <person name="Haack F.S."/>
            <person name="Poehlein A."/>
            <person name="Kroger C."/>
            <person name="Voigt C.A."/>
            <person name="Piepenbring M."/>
            <person name="Bode H.B."/>
            <person name="Daniel R."/>
            <person name="Schafer W."/>
            <person name="Streit W.R."/>
        </authorList>
    </citation>
    <scope>NUCLEOTIDE SEQUENCE [LARGE SCALE GENOMIC DNA]</scope>
    <source>
        <strain evidence="2">T54</strain>
    </source>
</reference>
<dbReference type="AlphaFoldDB" id="A0A1E7WL30"/>
<dbReference type="PATRIC" id="fig|762836.4.peg.2735"/>
<dbReference type="EMBL" id="LROM01000087">
    <property type="protein sequence ID" value="OEZ99611.1"/>
    <property type="molecule type" value="Genomic_DNA"/>
</dbReference>
<proteinExistence type="predicted"/>
<comment type="caution">
    <text evidence="1">The sequence shown here is derived from an EMBL/GenBank/DDBJ whole genome shotgun (WGS) entry which is preliminary data.</text>
</comment>
<dbReference type="PIRSF" id="PIRSF037290">
    <property type="entry name" value="UCP037290"/>
    <property type="match status" value="1"/>
</dbReference>
<dbReference type="InterPro" id="IPR027417">
    <property type="entry name" value="P-loop_NTPase"/>
</dbReference>
<gene>
    <name evidence="1" type="ORF">DUPY_26550</name>
</gene>
<dbReference type="NCBIfam" id="NF033429">
    <property type="entry name" value="ImuA_translesion"/>
    <property type="match status" value="1"/>
</dbReference>
<dbReference type="InterPro" id="IPR017166">
    <property type="entry name" value="UCP037290"/>
</dbReference>
<accession>A0A1E7WL30</accession>
<dbReference type="Gene3D" id="3.40.50.300">
    <property type="entry name" value="P-loop containing nucleotide triphosphate hydrolases"/>
    <property type="match status" value="1"/>
</dbReference>
<name>A0A1E7WL30_9BURK</name>
<dbReference type="InterPro" id="IPR047610">
    <property type="entry name" value="ImuA_translesion"/>
</dbReference>
<dbReference type="SUPFAM" id="SSF52540">
    <property type="entry name" value="P-loop containing nucleoside triphosphate hydrolases"/>
    <property type="match status" value="1"/>
</dbReference>
<evidence type="ECO:0000313" key="1">
    <source>
        <dbReference type="EMBL" id="OEZ99611.1"/>
    </source>
</evidence>
<organism evidence="1 2">
    <name type="scientific">Duganella phyllosphaerae</name>
    <dbReference type="NCBI Taxonomy" id="762836"/>
    <lineage>
        <taxon>Bacteria</taxon>
        <taxon>Pseudomonadati</taxon>
        <taxon>Pseudomonadota</taxon>
        <taxon>Betaproteobacteria</taxon>
        <taxon>Burkholderiales</taxon>
        <taxon>Oxalobacteraceae</taxon>
        <taxon>Telluria group</taxon>
        <taxon>Duganella</taxon>
    </lineage>
</organism>